<accession>X1A088</accession>
<gene>
    <name evidence="1" type="ORF">S01H4_12679</name>
</gene>
<comment type="caution">
    <text evidence="1">The sequence shown here is derived from an EMBL/GenBank/DDBJ whole genome shotgun (WGS) entry which is preliminary data.</text>
</comment>
<organism evidence="1">
    <name type="scientific">marine sediment metagenome</name>
    <dbReference type="NCBI Taxonomy" id="412755"/>
    <lineage>
        <taxon>unclassified sequences</taxon>
        <taxon>metagenomes</taxon>
        <taxon>ecological metagenomes</taxon>
    </lineage>
</organism>
<feature type="non-terminal residue" evidence="1">
    <location>
        <position position="189"/>
    </location>
</feature>
<proteinExistence type="predicted"/>
<name>X1A088_9ZZZZ</name>
<dbReference type="EMBL" id="BART01005456">
    <property type="protein sequence ID" value="GAG66138.1"/>
    <property type="molecule type" value="Genomic_DNA"/>
</dbReference>
<dbReference type="AlphaFoldDB" id="X1A088"/>
<protein>
    <submittedName>
        <fullName evidence="1">Uncharacterized protein</fullName>
    </submittedName>
</protein>
<sequence length="189" mass="20803">MTKPRTYRLSIDATVSVSPVHVVEYTLPDPAAVMEITNHDTWTEFEVVAVKVDVDRVHFLSGNEPGAFCVPMTLNAEVRYPLAKPGNGVLDGVAYKNRGGIVGARVGVTCNGTEGLKDILAASNLWKNKRGGPYVIGTPAQSYLLSAPDYVTPANVDTWIEICQACKIMQLDWTHCFRYGDYRPWRAGQ</sequence>
<evidence type="ECO:0000313" key="1">
    <source>
        <dbReference type="EMBL" id="GAG66138.1"/>
    </source>
</evidence>
<reference evidence="1" key="1">
    <citation type="journal article" date="2014" name="Front. Microbiol.">
        <title>High frequency of phylogenetically diverse reductive dehalogenase-homologous genes in deep subseafloor sedimentary metagenomes.</title>
        <authorList>
            <person name="Kawai M."/>
            <person name="Futagami T."/>
            <person name="Toyoda A."/>
            <person name="Takaki Y."/>
            <person name="Nishi S."/>
            <person name="Hori S."/>
            <person name="Arai W."/>
            <person name="Tsubouchi T."/>
            <person name="Morono Y."/>
            <person name="Uchiyama I."/>
            <person name="Ito T."/>
            <person name="Fujiyama A."/>
            <person name="Inagaki F."/>
            <person name="Takami H."/>
        </authorList>
    </citation>
    <scope>NUCLEOTIDE SEQUENCE</scope>
    <source>
        <strain evidence="1">Expedition CK06-06</strain>
    </source>
</reference>